<protein>
    <submittedName>
        <fullName evidence="1">Uncharacterized protein</fullName>
    </submittedName>
</protein>
<keyword evidence="2" id="KW-1185">Reference proteome</keyword>
<reference evidence="1" key="1">
    <citation type="journal article" date="2021" name="Nat. Commun.">
        <title>Genetic determinants of endophytism in the Arabidopsis root mycobiome.</title>
        <authorList>
            <person name="Mesny F."/>
            <person name="Miyauchi S."/>
            <person name="Thiergart T."/>
            <person name="Pickel B."/>
            <person name="Atanasova L."/>
            <person name="Karlsson M."/>
            <person name="Huettel B."/>
            <person name="Barry K.W."/>
            <person name="Haridas S."/>
            <person name="Chen C."/>
            <person name="Bauer D."/>
            <person name="Andreopoulos W."/>
            <person name="Pangilinan J."/>
            <person name="LaButti K."/>
            <person name="Riley R."/>
            <person name="Lipzen A."/>
            <person name="Clum A."/>
            <person name="Drula E."/>
            <person name="Henrissat B."/>
            <person name="Kohler A."/>
            <person name="Grigoriev I.V."/>
            <person name="Martin F.M."/>
            <person name="Hacquard S."/>
        </authorList>
    </citation>
    <scope>NUCLEOTIDE SEQUENCE</scope>
    <source>
        <strain evidence="1">MPI-CAGE-AT-0021</strain>
    </source>
</reference>
<dbReference type="Proteomes" id="UP000717696">
    <property type="component" value="Unassembled WGS sequence"/>
</dbReference>
<accession>A0A9P9FB88</accession>
<dbReference type="AlphaFoldDB" id="A0A9P9FB88"/>
<name>A0A9P9FB88_9HYPO</name>
<evidence type="ECO:0000313" key="1">
    <source>
        <dbReference type="EMBL" id="KAH7157529.1"/>
    </source>
</evidence>
<evidence type="ECO:0000313" key="2">
    <source>
        <dbReference type="Proteomes" id="UP000717696"/>
    </source>
</evidence>
<gene>
    <name evidence="1" type="ORF">B0J13DRAFT_172104</name>
</gene>
<sequence length="219" mass="24055">MPFFRVLLRVTNACSGTSNTQVEIFPEPAWGREGKQSSSRDTLNQSHSYIATPNPFSLQVALIRWSDHHCLEAHPFFSGGHHPTSPRLGLPLTRYSMWRSAFLEQFLEQGRVLNGTAAHSFLDIKQDCRIQHSVPQAPQERPGITQTSSPVSAHLGHRVPGTIWTIPGGGNVACDASKRLLVAAQRQVTPLGPGRMVVTGELSPVWSSQAFAWIEGARS</sequence>
<dbReference type="EMBL" id="JAGMUU010000003">
    <property type="protein sequence ID" value="KAH7157529.1"/>
    <property type="molecule type" value="Genomic_DNA"/>
</dbReference>
<organism evidence="1 2">
    <name type="scientific">Dactylonectria estremocensis</name>
    <dbReference type="NCBI Taxonomy" id="1079267"/>
    <lineage>
        <taxon>Eukaryota</taxon>
        <taxon>Fungi</taxon>
        <taxon>Dikarya</taxon>
        <taxon>Ascomycota</taxon>
        <taxon>Pezizomycotina</taxon>
        <taxon>Sordariomycetes</taxon>
        <taxon>Hypocreomycetidae</taxon>
        <taxon>Hypocreales</taxon>
        <taxon>Nectriaceae</taxon>
        <taxon>Dactylonectria</taxon>
    </lineage>
</organism>
<proteinExistence type="predicted"/>
<comment type="caution">
    <text evidence="1">The sequence shown here is derived from an EMBL/GenBank/DDBJ whole genome shotgun (WGS) entry which is preliminary data.</text>
</comment>